<evidence type="ECO:0000313" key="3">
    <source>
        <dbReference type="Proteomes" id="UP000217199"/>
    </source>
</evidence>
<dbReference type="AlphaFoldDB" id="A0A286U9J3"/>
<reference evidence="2 3" key="1">
    <citation type="journal article" date="2017" name="Mol. Ecol.">
        <title>Comparative and population genomic landscape of Phellinus noxius: A hypervariable fungus causing root rot in trees.</title>
        <authorList>
            <person name="Chung C.L."/>
            <person name="Lee T.J."/>
            <person name="Akiba M."/>
            <person name="Lee H.H."/>
            <person name="Kuo T.H."/>
            <person name="Liu D."/>
            <person name="Ke H.M."/>
            <person name="Yokoi T."/>
            <person name="Roa M.B."/>
            <person name="Lu M.J."/>
            <person name="Chang Y.Y."/>
            <person name="Ann P.J."/>
            <person name="Tsai J.N."/>
            <person name="Chen C.Y."/>
            <person name="Tzean S.S."/>
            <person name="Ota Y."/>
            <person name="Hattori T."/>
            <person name="Sahashi N."/>
            <person name="Liou R.F."/>
            <person name="Kikuchi T."/>
            <person name="Tsai I.J."/>
        </authorList>
    </citation>
    <scope>NUCLEOTIDE SEQUENCE [LARGE SCALE GENOMIC DNA]</scope>
    <source>
        <strain evidence="2 3">FFPRI411160</strain>
    </source>
</reference>
<dbReference type="Proteomes" id="UP000217199">
    <property type="component" value="Unassembled WGS sequence"/>
</dbReference>
<feature type="compositionally biased region" description="Acidic residues" evidence="1">
    <location>
        <begin position="64"/>
        <end position="75"/>
    </location>
</feature>
<evidence type="ECO:0000256" key="1">
    <source>
        <dbReference type="SAM" id="MobiDB-lite"/>
    </source>
</evidence>
<dbReference type="InParanoid" id="A0A286U9J3"/>
<evidence type="ECO:0000313" key="2">
    <source>
        <dbReference type="EMBL" id="PAV16261.1"/>
    </source>
</evidence>
<sequence length="75" mass="9100">MDYISRRQSSVYVHKPRDYSPYEFLTTLAVVWEKRKTQLEIVLERRVIDLKRPRMSSLRSTLRDDDEYDSEGFLD</sequence>
<name>A0A286U9J3_9AGAM</name>
<proteinExistence type="predicted"/>
<comment type="caution">
    <text evidence="2">The sequence shown here is derived from an EMBL/GenBank/DDBJ whole genome shotgun (WGS) entry which is preliminary data.</text>
</comment>
<protein>
    <submittedName>
        <fullName evidence="2">Uncharacterized protein</fullName>
    </submittedName>
</protein>
<gene>
    <name evidence="2" type="ORF">PNOK_0788100</name>
</gene>
<organism evidence="2 3">
    <name type="scientific">Pyrrhoderma noxium</name>
    <dbReference type="NCBI Taxonomy" id="2282107"/>
    <lineage>
        <taxon>Eukaryota</taxon>
        <taxon>Fungi</taxon>
        <taxon>Dikarya</taxon>
        <taxon>Basidiomycota</taxon>
        <taxon>Agaricomycotina</taxon>
        <taxon>Agaricomycetes</taxon>
        <taxon>Hymenochaetales</taxon>
        <taxon>Hymenochaetaceae</taxon>
        <taxon>Pyrrhoderma</taxon>
    </lineage>
</organism>
<keyword evidence="3" id="KW-1185">Reference proteome</keyword>
<feature type="region of interest" description="Disordered" evidence="1">
    <location>
        <begin position="56"/>
        <end position="75"/>
    </location>
</feature>
<dbReference type="EMBL" id="NBII01000008">
    <property type="protein sequence ID" value="PAV16261.1"/>
    <property type="molecule type" value="Genomic_DNA"/>
</dbReference>
<accession>A0A286U9J3</accession>